<dbReference type="PANTHER" id="PTHR18934">
    <property type="entry name" value="ATP-DEPENDENT RNA HELICASE"/>
    <property type="match status" value="1"/>
</dbReference>
<dbReference type="InterPro" id="IPR011545">
    <property type="entry name" value="DEAD/DEAH_box_helicase_dom"/>
</dbReference>
<dbReference type="CDD" id="cd17989">
    <property type="entry name" value="DEXHc_HrpA"/>
    <property type="match status" value="1"/>
</dbReference>
<dbReference type="Pfam" id="PF00271">
    <property type="entry name" value="Helicase_C"/>
    <property type="match status" value="1"/>
</dbReference>
<dbReference type="NCBIfam" id="TIGR01967">
    <property type="entry name" value="DEAH_box_HrpA"/>
    <property type="match status" value="1"/>
</dbReference>
<dbReference type="Pfam" id="PF07717">
    <property type="entry name" value="OB_NTP_bind"/>
    <property type="match status" value="1"/>
</dbReference>
<evidence type="ECO:0000259" key="5">
    <source>
        <dbReference type="PROSITE" id="PS51192"/>
    </source>
</evidence>
<dbReference type="PROSITE" id="PS51194">
    <property type="entry name" value="HELICASE_CTER"/>
    <property type="match status" value="1"/>
</dbReference>
<dbReference type="SMART" id="SM00490">
    <property type="entry name" value="HELICc"/>
    <property type="match status" value="1"/>
</dbReference>
<keyword evidence="3 7" id="KW-0347">Helicase</keyword>
<dbReference type="GO" id="GO:0003724">
    <property type="term" value="F:RNA helicase activity"/>
    <property type="evidence" value="ECO:0007669"/>
    <property type="project" value="UniProtKB-EC"/>
</dbReference>
<evidence type="ECO:0000256" key="1">
    <source>
        <dbReference type="ARBA" id="ARBA00022741"/>
    </source>
</evidence>
<dbReference type="PROSITE" id="PS51192">
    <property type="entry name" value="HELICASE_ATP_BIND_1"/>
    <property type="match status" value="1"/>
</dbReference>
<proteinExistence type="predicted"/>
<dbReference type="InterPro" id="IPR011709">
    <property type="entry name" value="DEAD-box_helicase_OB_fold"/>
</dbReference>
<dbReference type="GO" id="GO:0016787">
    <property type="term" value="F:hydrolase activity"/>
    <property type="evidence" value="ECO:0007669"/>
    <property type="project" value="UniProtKB-KW"/>
</dbReference>
<dbReference type="EC" id="3.6.4.13" evidence="7"/>
<dbReference type="Gene3D" id="1.20.120.1080">
    <property type="match status" value="1"/>
</dbReference>
<dbReference type="CDD" id="cd18791">
    <property type="entry name" value="SF2_C_RHA"/>
    <property type="match status" value="1"/>
</dbReference>
<evidence type="ECO:0000256" key="4">
    <source>
        <dbReference type="ARBA" id="ARBA00022840"/>
    </source>
</evidence>
<keyword evidence="2 7" id="KW-0378">Hydrolase</keyword>
<dbReference type="InterPro" id="IPR010222">
    <property type="entry name" value="RNA_helicase_HrpA"/>
</dbReference>
<dbReference type="InterPro" id="IPR003593">
    <property type="entry name" value="AAA+_ATPase"/>
</dbReference>
<dbReference type="Pfam" id="PF04408">
    <property type="entry name" value="WHD_HA2"/>
    <property type="match status" value="1"/>
</dbReference>
<dbReference type="InterPro" id="IPR001650">
    <property type="entry name" value="Helicase_C-like"/>
</dbReference>
<dbReference type="Pfam" id="PF21010">
    <property type="entry name" value="HA2_C"/>
    <property type="match status" value="1"/>
</dbReference>
<dbReference type="Pfam" id="PF11898">
    <property type="entry name" value="DUF3418"/>
    <property type="match status" value="1"/>
</dbReference>
<gene>
    <name evidence="7" type="primary">hrpA</name>
    <name evidence="7" type="ORF">V6256_14320</name>
</gene>
<dbReference type="InterPro" id="IPR007502">
    <property type="entry name" value="Helicase-assoc_dom"/>
</dbReference>
<evidence type="ECO:0000313" key="7">
    <source>
        <dbReference type="EMBL" id="MEL0630781.1"/>
    </source>
</evidence>
<dbReference type="InterPro" id="IPR024590">
    <property type="entry name" value="HrpA_C"/>
</dbReference>
<dbReference type="PANTHER" id="PTHR18934:SF99">
    <property type="entry name" value="ATP-DEPENDENT RNA HELICASE DHX37-RELATED"/>
    <property type="match status" value="1"/>
</dbReference>
<evidence type="ECO:0000256" key="3">
    <source>
        <dbReference type="ARBA" id="ARBA00022806"/>
    </source>
</evidence>
<evidence type="ECO:0000259" key="6">
    <source>
        <dbReference type="PROSITE" id="PS51194"/>
    </source>
</evidence>
<accession>A0ABU9GU50</accession>
<keyword evidence="8" id="KW-1185">Reference proteome</keyword>
<protein>
    <submittedName>
        <fullName evidence="7">ATP-dependent RNA helicase HrpA</fullName>
        <ecNumber evidence="7">3.6.4.13</ecNumber>
    </submittedName>
</protein>
<dbReference type="InterPro" id="IPR048333">
    <property type="entry name" value="HA2_WH"/>
</dbReference>
<dbReference type="SMART" id="SM00487">
    <property type="entry name" value="DEXDc"/>
    <property type="match status" value="1"/>
</dbReference>
<feature type="domain" description="Helicase C-terminal" evidence="6">
    <location>
        <begin position="274"/>
        <end position="441"/>
    </location>
</feature>
<reference evidence="7 8" key="1">
    <citation type="submission" date="2024-02" db="EMBL/GenBank/DDBJ databases">
        <title>Bacteria isolated from the canopy kelp, Nereocystis luetkeana.</title>
        <authorList>
            <person name="Pfister C.A."/>
            <person name="Younker I.T."/>
            <person name="Light S.H."/>
        </authorList>
    </citation>
    <scope>NUCLEOTIDE SEQUENCE [LARGE SCALE GENOMIC DNA]</scope>
    <source>
        <strain evidence="7 8">TI.1.05</strain>
    </source>
</reference>
<dbReference type="RefSeq" id="WP_341598924.1">
    <property type="nucleotide sequence ID" value="NZ_JBAKAZ010000088.1"/>
</dbReference>
<dbReference type="Gene3D" id="3.40.50.300">
    <property type="entry name" value="P-loop containing nucleotide triphosphate hydrolases"/>
    <property type="match status" value="2"/>
</dbReference>
<sequence>MTISASTLKDHLNDVLYKDQFRFKRRIDNLRNLKTPEKVEATLTKIAVDIQVSMDKRQQRLDNLPEVSYPDLPVSQKKDEIAEAIANNQVVIIAGETGSGKTTQIPKICLELGRGVSGLIGHTQPRRLAARTVANRIADELDSPLGETVGYRVRFTDKVSDKSYIKLMTDGILLAEIQNDRFLSQYDTIIIDEAHERSLNIDFLMGYLKRLLPRRPDLKVIITSATIDPERFANHFANKRGKPAPIIEVSGRTFPVETLYRPLDEYAAGDQIEGIFQAVDELQRLGRGDILIFMNGEREIRDAADALSKRKLRDTEVLPLFARLSVAEQNKIFQGHRGQRIVLATNVAETSLTIPGIKYVIDTGTVRISRYSYRTKVQRLPIEAISQASANQRKGRCGRVSEGVCIRLYSEEDFNGRPEFTDPEILRTNLSSVILQMLSLGLGELNKFPFVEPPEDRNIKDGLNLLEELGAVNLKAKDPRKKLTGLGRQLAKLPVDPRLARMILAAKEFNCVHEVMVISAALSIQDPRERPMDKQQASDEKHRRFYDKESDFITYVNLWNYINEQREELTNNNFRKMCQKDFLAYMRVREWQDIYTQIKQVTDELDIKVSDTPSSFDAIHQALLAGLLSHIGLKDKDAEYLGARNSKFYMFPGSGLFKKQPKWGMFAELVETSKLFARVAARIKPEWVEKQAQHLIKRSYAEPHWQKKSGVVGAFETQTLYGIPIVSKRRVVYTQIDPVLCRELFIRHALVEGEFETRHQFFKDNQALLNDIEELEHKSRRRDILVDDETLFLFYDEIVPQNVCSAKQFDSWWNREKKQQPDLLNYQREQVMAHDADKVTANAYPDFWQQGDFRLQLEYAFEPGTSQDGVTVKIPLALLNQISDQGFDWQIPALREELLIALIKTLPKAIRRNFVPAPNYAEAAMANLAPLQGPLLEAFEKQLLRMTGVRIPENSWDVSALPTHLRIKFNVIDDKQKSVAVGTDLKLLQHDLKGKVKQTLSKVSKQGIEKSDLVEWDFGKLPKSFKKDHGGYEVKAYPALVDKNKSVAIELFDSEQKAQRFNQAGVRRLILLNVPSPIKYLQQSLPNKAKLGLYFNPFGQIKDLIDDCISCAVDAILDGEVHPQEAPEFEVQKEKVRAELADKTLQITQQVEEVLTLAHAVNKQLKGKADLTMLVAKGDIKSQLERLIFPGFVCQVGEAKLNDIKRYLLALQKRLEKLPVNPNQDRLNTIELHDLEERYRALCKSLLTDETENPALAEIYWMMEELRVSLFAQQLGTPYPVSAKRVRLKLTELKG</sequence>
<dbReference type="InterPro" id="IPR014001">
    <property type="entry name" value="Helicase_ATP-bd"/>
</dbReference>
<dbReference type="InterPro" id="IPR027417">
    <property type="entry name" value="P-loop_NTPase"/>
</dbReference>
<dbReference type="SUPFAM" id="SSF52540">
    <property type="entry name" value="P-loop containing nucleoside triphosphate hydrolases"/>
    <property type="match status" value="1"/>
</dbReference>
<dbReference type="EMBL" id="JBAKAZ010000088">
    <property type="protein sequence ID" value="MEL0630781.1"/>
    <property type="molecule type" value="Genomic_DNA"/>
</dbReference>
<keyword evidence="4" id="KW-0067">ATP-binding</keyword>
<keyword evidence="1" id="KW-0547">Nucleotide-binding</keyword>
<dbReference type="Pfam" id="PF00270">
    <property type="entry name" value="DEAD"/>
    <property type="match status" value="1"/>
</dbReference>
<organism evidence="7 8">
    <name type="scientific">Psychromonas aquatilis</name>
    <dbReference type="NCBI Taxonomy" id="2005072"/>
    <lineage>
        <taxon>Bacteria</taxon>
        <taxon>Pseudomonadati</taxon>
        <taxon>Pseudomonadota</taxon>
        <taxon>Gammaproteobacteria</taxon>
        <taxon>Alteromonadales</taxon>
        <taxon>Psychromonadaceae</taxon>
        <taxon>Psychromonas</taxon>
    </lineage>
</organism>
<feature type="domain" description="Helicase ATP-binding" evidence="5">
    <location>
        <begin position="82"/>
        <end position="245"/>
    </location>
</feature>
<name>A0ABU9GU50_9GAMM</name>
<dbReference type="SMART" id="SM00382">
    <property type="entry name" value="AAA"/>
    <property type="match status" value="1"/>
</dbReference>
<dbReference type="Proteomes" id="UP001369082">
    <property type="component" value="Unassembled WGS sequence"/>
</dbReference>
<evidence type="ECO:0000313" key="8">
    <source>
        <dbReference type="Proteomes" id="UP001369082"/>
    </source>
</evidence>
<evidence type="ECO:0000256" key="2">
    <source>
        <dbReference type="ARBA" id="ARBA00022801"/>
    </source>
</evidence>
<dbReference type="SMART" id="SM00847">
    <property type="entry name" value="HA2"/>
    <property type="match status" value="1"/>
</dbReference>
<dbReference type="NCBIfam" id="NF008348">
    <property type="entry name" value="PRK11131.1"/>
    <property type="match status" value="1"/>
</dbReference>
<comment type="caution">
    <text evidence="7">The sequence shown here is derived from an EMBL/GenBank/DDBJ whole genome shotgun (WGS) entry which is preliminary data.</text>
</comment>